<dbReference type="Pfam" id="PF01633">
    <property type="entry name" value="Choline_kinase"/>
    <property type="match status" value="1"/>
</dbReference>
<evidence type="ECO:0000313" key="1">
    <source>
        <dbReference type="EMBL" id="QPP05701.1"/>
    </source>
</evidence>
<dbReference type="Proteomes" id="UP000595046">
    <property type="component" value="Chromosome"/>
</dbReference>
<protein>
    <submittedName>
        <fullName evidence="1">Phosphotransferase family protein</fullName>
    </submittedName>
</protein>
<dbReference type="InterPro" id="IPR011009">
    <property type="entry name" value="Kinase-like_dom_sf"/>
</dbReference>
<dbReference type="GO" id="GO:0006646">
    <property type="term" value="P:phosphatidylethanolamine biosynthetic process"/>
    <property type="evidence" value="ECO:0007669"/>
    <property type="project" value="TreeGrafter"/>
</dbReference>
<dbReference type="GO" id="GO:0004305">
    <property type="term" value="F:ethanolamine kinase activity"/>
    <property type="evidence" value="ECO:0007669"/>
    <property type="project" value="TreeGrafter"/>
</dbReference>
<gene>
    <name evidence="1" type="ORF">G4Z16_04050</name>
</gene>
<dbReference type="CDD" id="cd05151">
    <property type="entry name" value="ChoK-like"/>
    <property type="match status" value="1"/>
</dbReference>
<dbReference type="PANTHER" id="PTHR22603">
    <property type="entry name" value="CHOLINE/ETHANOALAMINE KINASE"/>
    <property type="match status" value="1"/>
</dbReference>
<dbReference type="Gene3D" id="3.90.1200.10">
    <property type="match status" value="1"/>
</dbReference>
<dbReference type="RefSeq" id="WP_197349217.1">
    <property type="nucleotide sequence ID" value="NZ_CP048882.1"/>
</dbReference>
<dbReference type="Gene3D" id="3.30.200.20">
    <property type="entry name" value="Phosphorylase Kinase, domain 1"/>
    <property type="match status" value="1"/>
</dbReference>
<dbReference type="EMBL" id="CP048882">
    <property type="protein sequence ID" value="QPP05701.1"/>
    <property type="molecule type" value="Genomic_DNA"/>
</dbReference>
<proteinExistence type="predicted"/>
<dbReference type="AlphaFoldDB" id="A0A7T1T3H3"/>
<reference evidence="2" key="1">
    <citation type="submission" date="2020-02" db="EMBL/GenBank/DDBJ databases">
        <title>Streptomyces sp. ASO4wet.</title>
        <authorList>
            <person name="Risdian C."/>
            <person name="Landwehr W."/>
            <person name="Schupp P."/>
            <person name="Wink J."/>
        </authorList>
    </citation>
    <scope>NUCLEOTIDE SEQUENCE [LARGE SCALE GENOMIC DNA]</scope>
    <source>
        <strain evidence="2">ASO4wet</strain>
    </source>
</reference>
<name>A0A7T1T3H3_9ACTN</name>
<evidence type="ECO:0000313" key="2">
    <source>
        <dbReference type="Proteomes" id="UP000595046"/>
    </source>
</evidence>
<dbReference type="PANTHER" id="PTHR22603:SF66">
    <property type="entry name" value="ETHANOLAMINE KINASE"/>
    <property type="match status" value="1"/>
</dbReference>
<keyword evidence="1" id="KW-0808">Transferase</keyword>
<dbReference type="KEGG" id="sbat:G4Z16_04050"/>
<accession>A0A7T1T3H3</accession>
<organism evidence="1 2">
    <name type="scientific">Streptomyces bathyalis</name>
    <dbReference type="NCBI Taxonomy" id="2710756"/>
    <lineage>
        <taxon>Bacteria</taxon>
        <taxon>Bacillati</taxon>
        <taxon>Actinomycetota</taxon>
        <taxon>Actinomycetes</taxon>
        <taxon>Kitasatosporales</taxon>
        <taxon>Streptomycetaceae</taxon>
        <taxon>Streptomyces</taxon>
    </lineage>
</organism>
<keyword evidence="2" id="KW-1185">Reference proteome</keyword>
<sequence length="317" mass="35438">MDKQDAGIVEDLSRTGTEPLKDLLERIPSLAGRSCEVSELSGGLTNRNYRVVAGGTDCVVRVFGNEPELPIDRDHEHLNSTAAASTGVGAPVLDYIPDHGMLVVGYIDGVTMSDELIKKPGNLRRVAESCRRLHQGPRFVSEFDMADVQDRYLATVRERGFRLPDRYLENMEAVHRVRDVLAATPVETVPCNNDLLAENFIDDGEQIWIIDYEYAGNNDPCFELGNIWSECHLSVEELEELITAYFGRPSPGKVARAQLQGLMSKYGWTLWASIQQATSSIDFDFWTWGMEKYDTAVGILSSGSRFERLLEDARIAD</sequence>
<dbReference type="SUPFAM" id="SSF56112">
    <property type="entry name" value="Protein kinase-like (PK-like)"/>
    <property type="match status" value="1"/>
</dbReference>
<dbReference type="GO" id="GO:0005737">
    <property type="term" value="C:cytoplasm"/>
    <property type="evidence" value="ECO:0007669"/>
    <property type="project" value="TreeGrafter"/>
</dbReference>